<evidence type="ECO:0000313" key="3">
    <source>
        <dbReference type="Proteomes" id="UP000290815"/>
    </source>
</evidence>
<dbReference type="KEGG" id="mgly:NCTC10194_00335"/>
<protein>
    <submittedName>
        <fullName evidence="2">Uncharacterized protein</fullName>
    </submittedName>
</protein>
<feature type="region of interest" description="Disordered" evidence="1">
    <location>
        <begin position="191"/>
        <end position="213"/>
    </location>
</feature>
<dbReference type="AlphaFoldDB" id="A0A449AV14"/>
<sequence>MTYERKNQNKQFQNEMYGTFTSNVEKYTSQKDPNQIYYILTLKIQKGEQVKYYPFWYFQPKDYQKVTGQSMDATIQSLIHNFCAVSFEQEPSSSGTVINVIKKVSAWMLNENTNKKEYVPVIDNYAYYQAAKQSQIQAKREDFLSNTTTEPQKQNKETKVKELTEEDYVINFPNIEPQDFKRTFVLEEDVNRGLKPNSPDISNEIEKDFSFEK</sequence>
<accession>A0A449AV14</accession>
<proteinExistence type="predicted"/>
<reference evidence="2 3" key="1">
    <citation type="submission" date="2019-01" db="EMBL/GenBank/DDBJ databases">
        <authorList>
            <consortium name="Pathogen Informatics"/>
        </authorList>
    </citation>
    <scope>NUCLEOTIDE SEQUENCE [LARGE SCALE GENOMIC DNA]</scope>
    <source>
        <strain evidence="2 3">NCTC10194</strain>
    </source>
</reference>
<feature type="compositionally biased region" description="Basic and acidic residues" evidence="1">
    <location>
        <begin position="204"/>
        <end position="213"/>
    </location>
</feature>
<keyword evidence="3" id="KW-1185">Reference proteome</keyword>
<name>A0A449AV14_9BACT</name>
<gene>
    <name evidence="2" type="ORF">NCTC10194_00335</name>
</gene>
<dbReference type="RefSeq" id="WP_129622124.1">
    <property type="nucleotide sequence ID" value="NZ_LR215024.1"/>
</dbReference>
<evidence type="ECO:0000256" key="1">
    <source>
        <dbReference type="SAM" id="MobiDB-lite"/>
    </source>
</evidence>
<dbReference type="Proteomes" id="UP000290815">
    <property type="component" value="Chromosome"/>
</dbReference>
<organism evidence="2 3">
    <name type="scientific">Mycoplasmopsis glycophila</name>
    <dbReference type="NCBI Taxonomy" id="171285"/>
    <lineage>
        <taxon>Bacteria</taxon>
        <taxon>Bacillati</taxon>
        <taxon>Mycoplasmatota</taxon>
        <taxon>Mycoplasmoidales</taxon>
        <taxon>Metamycoplasmataceae</taxon>
        <taxon>Mycoplasmopsis</taxon>
    </lineage>
</organism>
<evidence type="ECO:0000313" key="2">
    <source>
        <dbReference type="EMBL" id="VEU70326.1"/>
    </source>
</evidence>
<dbReference type="EMBL" id="LR215024">
    <property type="protein sequence ID" value="VEU70326.1"/>
    <property type="molecule type" value="Genomic_DNA"/>
</dbReference>